<gene>
    <name evidence="1" type="ORF">LTR37_004704</name>
</gene>
<accession>A0ACC3NMZ1</accession>
<protein>
    <submittedName>
        <fullName evidence="1">Uncharacterized protein</fullName>
    </submittedName>
</protein>
<organism evidence="1 2">
    <name type="scientific">Vermiconidia calcicola</name>
    <dbReference type="NCBI Taxonomy" id="1690605"/>
    <lineage>
        <taxon>Eukaryota</taxon>
        <taxon>Fungi</taxon>
        <taxon>Dikarya</taxon>
        <taxon>Ascomycota</taxon>
        <taxon>Pezizomycotina</taxon>
        <taxon>Dothideomycetes</taxon>
        <taxon>Dothideomycetidae</taxon>
        <taxon>Mycosphaerellales</taxon>
        <taxon>Extremaceae</taxon>
        <taxon>Vermiconidia</taxon>
    </lineage>
</organism>
<dbReference type="Proteomes" id="UP001281147">
    <property type="component" value="Unassembled WGS sequence"/>
</dbReference>
<dbReference type="EMBL" id="JAUTXU010000028">
    <property type="protein sequence ID" value="KAK3719140.1"/>
    <property type="molecule type" value="Genomic_DNA"/>
</dbReference>
<name>A0ACC3NMZ1_9PEZI</name>
<comment type="caution">
    <text evidence="1">The sequence shown here is derived from an EMBL/GenBank/DDBJ whole genome shotgun (WGS) entry which is preliminary data.</text>
</comment>
<keyword evidence="2" id="KW-1185">Reference proteome</keyword>
<sequence>MSQDKQKWTYPSFEFPPLELYEPKPRSGAEPKQCEHVVTHTVWLCSRGRCSEVALESVNSTCWPTTSCDIRKPRKETIRKGGHSDPKVLCGKHKTKAEEEAQKATAKKNREEDRARLARETDLTKMVREEARAKKAREEAQRSRQGQGSGATSGKPRQ</sequence>
<evidence type="ECO:0000313" key="1">
    <source>
        <dbReference type="EMBL" id="KAK3719140.1"/>
    </source>
</evidence>
<reference evidence="1" key="1">
    <citation type="submission" date="2023-07" db="EMBL/GenBank/DDBJ databases">
        <title>Black Yeasts Isolated from many extreme environments.</title>
        <authorList>
            <person name="Coleine C."/>
            <person name="Stajich J.E."/>
            <person name="Selbmann L."/>
        </authorList>
    </citation>
    <scope>NUCLEOTIDE SEQUENCE</scope>
    <source>
        <strain evidence="1">CCFEE 5714</strain>
    </source>
</reference>
<evidence type="ECO:0000313" key="2">
    <source>
        <dbReference type="Proteomes" id="UP001281147"/>
    </source>
</evidence>
<proteinExistence type="predicted"/>